<dbReference type="Proteomes" id="UP001327560">
    <property type="component" value="Chromosome 2"/>
</dbReference>
<keyword evidence="2" id="KW-1133">Transmembrane helix</keyword>
<proteinExistence type="predicted"/>
<dbReference type="PANTHER" id="PTHR37244:SF1">
    <property type="entry name" value="NADP-SPECIFIC GLUTAMATE DEHYDROGENASE"/>
    <property type="match status" value="1"/>
</dbReference>
<gene>
    <name evidence="3" type="ORF">Cni_G06793</name>
</gene>
<evidence type="ECO:0000256" key="2">
    <source>
        <dbReference type="SAM" id="Phobius"/>
    </source>
</evidence>
<dbReference type="EMBL" id="CP136891">
    <property type="protein sequence ID" value="WOK98083.1"/>
    <property type="molecule type" value="Genomic_DNA"/>
</dbReference>
<reference evidence="3 4" key="1">
    <citation type="submission" date="2023-10" db="EMBL/GenBank/DDBJ databases">
        <title>Chromosome-scale genome assembly provides insights into flower coloration mechanisms of Canna indica.</title>
        <authorList>
            <person name="Li C."/>
        </authorList>
    </citation>
    <scope>NUCLEOTIDE SEQUENCE [LARGE SCALE GENOMIC DNA]</scope>
    <source>
        <tissue evidence="3">Flower</tissue>
    </source>
</reference>
<protein>
    <submittedName>
        <fullName evidence="3">Uncharacterized protein</fullName>
    </submittedName>
</protein>
<dbReference type="AlphaFoldDB" id="A0AAQ3JZ83"/>
<evidence type="ECO:0000313" key="4">
    <source>
        <dbReference type="Proteomes" id="UP001327560"/>
    </source>
</evidence>
<evidence type="ECO:0000313" key="3">
    <source>
        <dbReference type="EMBL" id="WOK98083.1"/>
    </source>
</evidence>
<feature type="compositionally biased region" description="Polar residues" evidence="1">
    <location>
        <begin position="15"/>
        <end position="33"/>
    </location>
</feature>
<dbReference type="PANTHER" id="PTHR37244">
    <property type="entry name" value="NADP-SPECIFIC GLUTAMATE DEHYDROGENASE"/>
    <property type="match status" value="1"/>
</dbReference>
<sequence>MTVSLMPAVVEQRRGPSQSPTFASSLPSPNRSATPPFLRFNDGEATPPPPTLSSSCLETRLFYVRVSPCTSDAAPPFLTLSHLRREMGASLDINGARIPASEPTSVPLRRDRVDRGTAEVTYVSTDGVRLTGAVDFEVCDDRGNLMLCGSLERMEAPWCNGAIEFDHHQGQSSDKDPKTGWSMGCYLAASIGSTPFVQPTKFGVSSTPSIEVYIAGCFAGIPLILTQTLQLSPRGRVIRLGALDSIPEDEETTGEELSKNDGLVRHRVPSSTTASEDETNVYDPDMPIGYSYHPEGWYSEEDGQLSWFNAGVRVGLGIGLGMCVGVGIGVGLLMNSYQATTRTFKRRFF</sequence>
<name>A0AAQ3JZ83_9LILI</name>
<keyword evidence="2" id="KW-0472">Membrane</keyword>
<organism evidence="3 4">
    <name type="scientific">Canna indica</name>
    <name type="common">Indian-shot</name>
    <dbReference type="NCBI Taxonomy" id="4628"/>
    <lineage>
        <taxon>Eukaryota</taxon>
        <taxon>Viridiplantae</taxon>
        <taxon>Streptophyta</taxon>
        <taxon>Embryophyta</taxon>
        <taxon>Tracheophyta</taxon>
        <taxon>Spermatophyta</taxon>
        <taxon>Magnoliopsida</taxon>
        <taxon>Liliopsida</taxon>
        <taxon>Zingiberales</taxon>
        <taxon>Cannaceae</taxon>
        <taxon>Canna</taxon>
    </lineage>
</organism>
<feature type="region of interest" description="Disordered" evidence="1">
    <location>
        <begin position="1"/>
        <end position="52"/>
    </location>
</feature>
<keyword evidence="2" id="KW-0812">Transmembrane</keyword>
<evidence type="ECO:0000256" key="1">
    <source>
        <dbReference type="SAM" id="MobiDB-lite"/>
    </source>
</evidence>
<accession>A0AAQ3JZ83</accession>
<keyword evidence="4" id="KW-1185">Reference proteome</keyword>
<feature type="transmembrane region" description="Helical" evidence="2">
    <location>
        <begin position="314"/>
        <end position="337"/>
    </location>
</feature>